<dbReference type="Proteomes" id="UP000649328">
    <property type="component" value="Unassembled WGS sequence"/>
</dbReference>
<comment type="caution">
    <text evidence="1">The sequence shown here is derived from an EMBL/GenBank/DDBJ whole genome shotgun (WGS) entry which is preliminary data.</text>
</comment>
<accession>A0A8H7LCG1</accession>
<dbReference type="AlphaFoldDB" id="A0A8H7LCG1"/>
<organism evidence="1 2">
    <name type="scientific">Metschnikowia pulcherrima</name>
    <dbReference type="NCBI Taxonomy" id="27326"/>
    <lineage>
        <taxon>Eukaryota</taxon>
        <taxon>Fungi</taxon>
        <taxon>Dikarya</taxon>
        <taxon>Ascomycota</taxon>
        <taxon>Saccharomycotina</taxon>
        <taxon>Pichiomycetes</taxon>
        <taxon>Metschnikowiaceae</taxon>
        <taxon>Metschnikowia</taxon>
    </lineage>
</organism>
<evidence type="ECO:0000313" key="2">
    <source>
        <dbReference type="Proteomes" id="UP000649328"/>
    </source>
</evidence>
<name>A0A8H7LCG1_9ASCO</name>
<gene>
    <name evidence="1" type="ORF">HF325_002589</name>
</gene>
<evidence type="ECO:0000313" key="1">
    <source>
        <dbReference type="EMBL" id="KAF8003344.1"/>
    </source>
</evidence>
<proteinExistence type="predicted"/>
<evidence type="ECO:0008006" key="3">
    <source>
        <dbReference type="Google" id="ProtNLM"/>
    </source>
</evidence>
<reference evidence="1" key="1">
    <citation type="submission" date="2020-10" db="EMBL/GenBank/DDBJ databases">
        <title>The Whole-Genome Sequence of Metschnikowia persimmonesis, a Novel Endophytic Yeast Species Isolated from Medicinal Plant Diospyros kaki Thumb.</title>
        <authorList>
            <person name="Rahmat E."/>
            <person name="Kang Y."/>
        </authorList>
    </citation>
    <scope>NUCLEOTIDE SEQUENCE</scope>
    <source>
        <strain evidence="1">KIOM G15050</strain>
    </source>
</reference>
<dbReference type="InterPro" id="IPR011990">
    <property type="entry name" value="TPR-like_helical_dom_sf"/>
</dbReference>
<dbReference type="EMBL" id="JACBPP010000003">
    <property type="protein sequence ID" value="KAF8003344.1"/>
    <property type="molecule type" value="Genomic_DNA"/>
</dbReference>
<keyword evidence="2" id="KW-1185">Reference proteome</keyword>
<dbReference type="Gene3D" id="1.25.40.10">
    <property type="entry name" value="Tetratricopeptide repeat domain"/>
    <property type="match status" value="2"/>
</dbReference>
<protein>
    <recommendedName>
        <fullName evidence="3">Coatomer subunit epsilon</fullName>
    </recommendedName>
</protein>
<sequence length="252" mass="28988">MNDISDSGELFTIRNQFYTGQHSKVVAYDLDLFSPEAQLKVLEFQVRSIVARDDDASLLIEQGKSFFPDQEEVFSVLQAWNDLATFGTDELTYFDDIAEATFETQAVLTALYLVKYHKDVDLAIALLTKFTARASENAFELEPYLLLVQLYLFKENFAEANKVVLFVMTLQLKHIPEAQEVLDQVAALDYKGAGTADMLANRITYEYLTNDGPMWWHCCVNWPLQMPSTSFWLISRRKNERFDAIVEKYQVV</sequence>
<dbReference type="OrthoDB" id="310217at2759"/>